<accession>A0A645JM73</accession>
<dbReference type="Gene3D" id="1.20.120.530">
    <property type="entry name" value="GntR ligand-binding domain-like"/>
    <property type="match status" value="1"/>
</dbReference>
<keyword evidence="2" id="KW-0238">DNA-binding</keyword>
<comment type="caution">
    <text evidence="5">The sequence shown here is derived from an EMBL/GenBank/DDBJ whole genome shotgun (WGS) entry which is preliminary data.</text>
</comment>
<gene>
    <name evidence="5" type="ORF">SDC9_209171</name>
</gene>
<dbReference type="SUPFAM" id="SSF48008">
    <property type="entry name" value="GntR ligand-binding domain-like"/>
    <property type="match status" value="1"/>
</dbReference>
<dbReference type="InterPro" id="IPR008920">
    <property type="entry name" value="TF_FadR/GntR_C"/>
</dbReference>
<feature type="domain" description="GntR C-terminal" evidence="4">
    <location>
        <begin position="1"/>
        <end position="54"/>
    </location>
</feature>
<dbReference type="Pfam" id="PF07729">
    <property type="entry name" value="FCD"/>
    <property type="match status" value="1"/>
</dbReference>
<dbReference type="AlphaFoldDB" id="A0A645JM73"/>
<evidence type="ECO:0000313" key="5">
    <source>
        <dbReference type="EMBL" id="MPN61434.1"/>
    </source>
</evidence>
<protein>
    <recommendedName>
        <fullName evidence="4">GntR C-terminal domain-containing protein</fullName>
    </recommendedName>
</protein>
<proteinExistence type="predicted"/>
<sequence>MIKSIKTQLIRFQFRTMLAPGRSDNSILEHQALLDALSKRDEEAASQAITRHIDNVARTIVKYKALFY</sequence>
<keyword evidence="3" id="KW-0804">Transcription</keyword>
<evidence type="ECO:0000256" key="2">
    <source>
        <dbReference type="ARBA" id="ARBA00023125"/>
    </source>
</evidence>
<evidence type="ECO:0000259" key="4">
    <source>
        <dbReference type="Pfam" id="PF07729"/>
    </source>
</evidence>
<organism evidence="5">
    <name type="scientific">bioreactor metagenome</name>
    <dbReference type="NCBI Taxonomy" id="1076179"/>
    <lineage>
        <taxon>unclassified sequences</taxon>
        <taxon>metagenomes</taxon>
        <taxon>ecological metagenomes</taxon>
    </lineage>
</organism>
<reference evidence="5" key="1">
    <citation type="submission" date="2019-08" db="EMBL/GenBank/DDBJ databases">
        <authorList>
            <person name="Kucharzyk K."/>
            <person name="Murdoch R.W."/>
            <person name="Higgins S."/>
            <person name="Loffler F."/>
        </authorList>
    </citation>
    <scope>NUCLEOTIDE SEQUENCE</scope>
</reference>
<dbReference type="GO" id="GO:0003677">
    <property type="term" value="F:DNA binding"/>
    <property type="evidence" value="ECO:0007669"/>
    <property type="project" value="UniProtKB-KW"/>
</dbReference>
<name>A0A645JM73_9ZZZZ</name>
<evidence type="ECO:0000256" key="1">
    <source>
        <dbReference type="ARBA" id="ARBA00023015"/>
    </source>
</evidence>
<keyword evidence="1" id="KW-0805">Transcription regulation</keyword>
<evidence type="ECO:0000256" key="3">
    <source>
        <dbReference type="ARBA" id="ARBA00023163"/>
    </source>
</evidence>
<dbReference type="InterPro" id="IPR011711">
    <property type="entry name" value="GntR_C"/>
</dbReference>
<dbReference type="EMBL" id="VSSQ01138047">
    <property type="protein sequence ID" value="MPN61434.1"/>
    <property type="molecule type" value="Genomic_DNA"/>
</dbReference>